<protein>
    <submittedName>
        <fullName evidence="2">Uncharacterized protein LOC107800777</fullName>
    </submittedName>
</protein>
<dbReference type="RefSeq" id="XP_075096378.1">
    <property type="nucleotide sequence ID" value="XM_075240277.1"/>
</dbReference>
<proteinExistence type="predicted"/>
<evidence type="ECO:0000313" key="1">
    <source>
        <dbReference type="Proteomes" id="UP000790787"/>
    </source>
</evidence>
<accession>A0AC58TGM6</accession>
<sequence length="394" mass="45468">MQEKHQQQSKAHTIVRNKRSSVKNSTTMTDSDCTEFERTKPRKRRQKLIKRPISRSKTVCDYLEELYKKKGSIREDALGKLIIEFKKAVRYEFAQNICVTLTHRCENSLKRGSALEIDLALQLIGLLAITLGAGDHAHEIYEYSLEFLPQVLKSKSSHSAKVVAAAISAWSLLLSEINGWCVNHKKWKGLFSYLLKQLEEDYDQNVNCACVEALGVIFENGSLEKFSDDAENYANLKDMKEDILIRASSVTKENALKLLEDNSDKKITLTICETELTLSTFSLVKQINYIKRYLGDGFINHMKDNEHLHNIFQFWPETTSRDDEDLYEPEFERVALRVFAPHIRREACTKRISMSPSSFLSKANTQLRNTYRMLAEKTKAGEYGVDQEFEYDEY</sequence>
<organism evidence="1 2">
    <name type="scientific">Nicotiana tabacum</name>
    <name type="common">Common tobacco</name>
    <dbReference type="NCBI Taxonomy" id="4097"/>
    <lineage>
        <taxon>Eukaryota</taxon>
        <taxon>Viridiplantae</taxon>
        <taxon>Streptophyta</taxon>
        <taxon>Embryophyta</taxon>
        <taxon>Tracheophyta</taxon>
        <taxon>Spermatophyta</taxon>
        <taxon>Magnoliopsida</taxon>
        <taxon>eudicotyledons</taxon>
        <taxon>Gunneridae</taxon>
        <taxon>Pentapetalae</taxon>
        <taxon>asterids</taxon>
        <taxon>lamiids</taxon>
        <taxon>Solanales</taxon>
        <taxon>Solanaceae</taxon>
        <taxon>Nicotianoideae</taxon>
        <taxon>Nicotianeae</taxon>
        <taxon>Nicotiana</taxon>
    </lineage>
</organism>
<dbReference type="Proteomes" id="UP000790787">
    <property type="component" value="Chromosome 20"/>
</dbReference>
<evidence type="ECO:0000313" key="2">
    <source>
        <dbReference type="RefSeq" id="XP_075096378.1"/>
    </source>
</evidence>
<gene>
    <name evidence="2" type="primary">LOC107800777</name>
</gene>
<keyword evidence="1" id="KW-1185">Reference proteome</keyword>
<name>A0AC58TGM6_TOBAC</name>
<reference evidence="1" key="1">
    <citation type="journal article" date="2014" name="Nat. Commun.">
        <title>The tobacco genome sequence and its comparison with those of tomato and potato.</title>
        <authorList>
            <person name="Sierro N."/>
            <person name="Battey J.N."/>
            <person name="Ouadi S."/>
            <person name="Bakaher N."/>
            <person name="Bovet L."/>
            <person name="Willig A."/>
            <person name="Goepfert S."/>
            <person name="Peitsch M.C."/>
            <person name="Ivanov N.V."/>
        </authorList>
    </citation>
    <scope>NUCLEOTIDE SEQUENCE [LARGE SCALE GENOMIC DNA]</scope>
</reference>
<reference evidence="2" key="2">
    <citation type="submission" date="2025-08" db="UniProtKB">
        <authorList>
            <consortium name="RefSeq"/>
        </authorList>
    </citation>
    <scope>IDENTIFICATION</scope>
    <source>
        <tissue evidence="2">Leaf</tissue>
    </source>
</reference>